<dbReference type="NCBIfam" id="NF008101">
    <property type="entry name" value="PRK10846.1"/>
    <property type="match status" value="1"/>
</dbReference>
<keyword evidence="11 21" id="KW-0067">ATP-binding</keyword>
<dbReference type="EC" id="6.3.2.17" evidence="6"/>
<dbReference type="InterPro" id="IPR036615">
    <property type="entry name" value="Mur_ligase_C_dom_sf"/>
</dbReference>
<evidence type="ECO:0000259" key="23">
    <source>
        <dbReference type="Pfam" id="PF08245"/>
    </source>
</evidence>
<keyword evidence="8 21" id="KW-0436">Ligase</keyword>
<dbReference type="PANTHER" id="PTHR11136">
    <property type="entry name" value="FOLYLPOLYGLUTAMATE SYNTHASE-RELATED"/>
    <property type="match status" value="1"/>
</dbReference>
<evidence type="ECO:0000256" key="15">
    <source>
        <dbReference type="ARBA" id="ARBA00030592"/>
    </source>
</evidence>
<evidence type="ECO:0000256" key="19">
    <source>
        <dbReference type="ARBA" id="ARBA00049035"/>
    </source>
</evidence>
<comment type="catalytic activity">
    <reaction evidence="19">
        <text>(6R)-5,10-methylenetetrahydrofolyl-(gamma-L-Glu)(n) + L-glutamate + ATP = (6R)-5,10-methylenetetrahydrofolyl-(gamma-L-Glu)(n+1) + ADP + phosphate + H(+)</text>
        <dbReference type="Rhea" id="RHEA:51912"/>
        <dbReference type="Rhea" id="RHEA-COMP:13257"/>
        <dbReference type="Rhea" id="RHEA-COMP:13258"/>
        <dbReference type="ChEBI" id="CHEBI:15378"/>
        <dbReference type="ChEBI" id="CHEBI:29985"/>
        <dbReference type="ChEBI" id="CHEBI:30616"/>
        <dbReference type="ChEBI" id="CHEBI:43474"/>
        <dbReference type="ChEBI" id="CHEBI:136572"/>
        <dbReference type="ChEBI" id="CHEBI:456216"/>
        <dbReference type="EC" id="6.3.2.17"/>
    </reaction>
</comment>
<evidence type="ECO:0000313" key="24">
    <source>
        <dbReference type="EMBL" id="MFC0269224.1"/>
    </source>
</evidence>
<dbReference type="EC" id="6.3.2.12" evidence="5"/>
<comment type="catalytic activity">
    <reaction evidence="17">
        <text>(6S)-5,6,7,8-tetrahydrofolyl-(gamma-L-Glu)(n) + L-glutamate + ATP = (6S)-5,6,7,8-tetrahydrofolyl-(gamma-L-Glu)(n+1) + ADP + phosphate + H(+)</text>
        <dbReference type="Rhea" id="RHEA:10580"/>
        <dbReference type="Rhea" id="RHEA-COMP:14738"/>
        <dbReference type="Rhea" id="RHEA-COMP:14740"/>
        <dbReference type="ChEBI" id="CHEBI:15378"/>
        <dbReference type="ChEBI" id="CHEBI:29985"/>
        <dbReference type="ChEBI" id="CHEBI:30616"/>
        <dbReference type="ChEBI" id="CHEBI:43474"/>
        <dbReference type="ChEBI" id="CHEBI:141005"/>
        <dbReference type="ChEBI" id="CHEBI:456216"/>
        <dbReference type="EC" id="6.3.2.17"/>
    </reaction>
</comment>
<dbReference type="NCBIfam" id="TIGR01499">
    <property type="entry name" value="folC"/>
    <property type="match status" value="1"/>
</dbReference>
<evidence type="ECO:0000256" key="7">
    <source>
        <dbReference type="ARBA" id="ARBA00019357"/>
    </source>
</evidence>
<evidence type="ECO:0000256" key="17">
    <source>
        <dbReference type="ARBA" id="ARBA00047493"/>
    </source>
</evidence>
<evidence type="ECO:0000313" key="25">
    <source>
        <dbReference type="Proteomes" id="UP001589814"/>
    </source>
</evidence>
<dbReference type="Gene3D" id="3.40.1190.10">
    <property type="entry name" value="Mur-like, catalytic domain"/>
    <property type="match status" value="1"/>
</dbReference>
<evidence type="ECO:0000256" key="16">
    <source>
        <dbReference type="ARBA" id="ARBA00032510"/>
    </source>
</evidence>
<dbReference type="RefSeq" id="WP_019951530.1">
    <property type="nucleotide sequence ID" value="NZ_JBHLVX010000055.1"/>
</dbReference>
<comment type="pathway">
    <text evidence="2">Cofactor biosynthesis; tetrahydrofolate biosynthesis; 7,8-dihydrofolate from 2-amino-4-hydroxy-6-hydroxymethyl-7,8-dihydropteridine diphosphate and 4-aminobenzoate: step 2/2.</text>
</comment>
<dbReference type="GO" id="GO:0004326">
    <property type="term" value="F:tetrahydrofolylpolyglutamate synthase activity"/>
    <property type="evidence" value="ECO:0007669"/>
    <property type="project" value="UniProtKB-EC"/>
</dbReference>
<feature type="domain" description="Mur ligase C-terminal" evidence="22">
    <location>
        <begin position="286"/>
        <end position="402"/>
    </location>
</feature>
<evidence type="ECO:0000256" key="2">
    <source>
        <dbReference type="ARBA" id="ARBA00004799"/>
    </source>
</evidence>
<dbReference type="Gene3D" id="3.90.190.20">
    <property type="entry name" value="Mur ligase, C-terminal domain"/>
    <property type="match status" value="1"/>
</dbReference>
<comment type="caution">
    <text evidence="24">The sequence shown here is derived from an EMBL/GenBank/DDBJ whole genome shotgun (WGS) entry which is preliminary data.</text>
</comment>
<evidence type="ECO:0000256" key="21">
    <source>
        <dbReference type="PIRNR" id="PIRNR001563"/>
    </source>
</evidence>
<keyword evidence="12" id="KW-0460">Magnesium</keyword>
<dbReference type="SUPFAM" id="SSF53244">
    <property type="entry name" value="MurD-like peptide ligases, peptide-binding domain"/>
    <property type="match status" value="1"/>
</dbReference>
<protein>
    <recommendedName>
        <fullName evidence="7">Dihydrofolate synthase/folylpolyglutamate synthase</fullName>
        <ecNumber evidence="5">6.3.2.12</ecNumber>
        <ecNumber evidence="6">6.3.2.17</ecNumber>
    </recommendedName>
    <alternativeName>
        <fullName evidence="16">Folylpoly-gamma-glutamate synthetase-dihydrofolate synthetase</fullName>
    </alternativeName>
    <alternativeName>
        <fullName evidence="14">Folylpolyglutamate synthetase</fullName>
    </alternativeName>
    <alternativeName>
        <fullName evidence="15">Tetrahydrofolylpolyglutamate synthase</fullName>
    </alternativeName>
</protein>
<name>A0ABV6G6D3_9GAMM</name>
<keyword evidence="25" id="KW-1185">Reference proteome</keyword>
<evidence type="ECO:0000256" key="20">
    <source>
        <dbReference type="ARBA" id="ARBA00049161"/>
    </source>
</evidence>
<dbReference type="EMBL" id="JBHLVX010000055">
    <property type="protein sequence ID" value="MFC0269224.1"/>
    <property type="molecule type" value="Genomic_DNA"/>
</dbReference>
<dbReference type="GO" id="GO:0008841">
    <property type="term" value="F:dihydrofolate synthase activity"/>
    <property type="evidence" value="ECO:0007669"/>
    <property type="project" value="UniProtKB-EC"/>
</dbReference>
<comment type="catalytic activity">
    <reaction evidence="18">
        <text>10-formyltetrahydrofolyl-(gamma-L-Glu)(n) + L-glutamate + ATP = 10-formyltetrahydrofolyl-(gamma-L-Glu)(n+1) + ADP + phosphate + H(+)</text>
        <dbReference type="Rhea" id="RHEA:51904"/>
        <dbReference type="Rhea" id="RHEA-COMP:13088"/>
        <dbReference type="Rhea" id="RHEA-COMP:14300"/>
        <dbReference type="ChEBI" id="CHEBI:15378"/>
        <dbReference type="ChEBI" id="CHEBI:29985"/>
        <dbReference type="ChEBI" id="CHEBI:30616"/>
        <dbReference type="ChEBI" id="CHEBI:43474"/>
        <dbReference type="ChEBI" id="CHEBI:134413"/>
        <dbReference type="ChEBI" id="CHEBI:456216"/>
        <dbReference type="EC" id="6.3.2.17"/>
    </reaction>
</comment>
<evidence type="ECO:0000256" key="18">
    <source>
        <dbReference type="ARBA" id="ARBA00047808"/>
    </source>
</evidence>
<dbReference type="InterPro" id="IPR036565">
    <property type="entry name" value="Mur-like_cat_sf"/>
</dbReference>
<dbReference type="Pfam" id="PF02875">
    <property type="entry name" value="Mur_ligase_C"/>
    <property type="match status" value="1"/>
</dbReference>
<evidence type="ECO:0000256" key="11">
    <source>
        <dbReference type="ARBA" id="ARBA00022840"/>
    </source>
</evidence>
<accession>A0ABV6G6D3</accession>
<evidence type="ECO:0000256" key="3">
    <source>
        <dbReference type="ARBA" id="ARBA00005150"/>
    </source>
</evidence>
<sequence>MSRTLTQWLAELEQRHLVTIDMGLERVGVVADRLELRDRPLAGRLVTVAGTNGKGSTAAMLEALGRAHGLTTALYTSPHLLRYNERLRIDGHEVEDRALIAAFERIDAARGDISLTYFEMGTLAALLIIAEHRPELAVLEVGLGGRLDATNVVDADVAIVTSVALDHADYLGDDLEQIGREKAGIMRSGRPAVLGSRDMVASVGDYARELGVARLLAPGDDFTWHADGEGWCWRCPVDAPARLEALPDPALPLDNAAAALMAFELAGVEPVAEACSRAFAGVQLAGRMQWVGRFCLDVAHNPHAADYLARHLAERPSVHRIALLGMLADKEAAGVIEALAPVVDAWLPVTLGGARGREAASLAALIEARHAWVLYAADSPAAGLDWLVAHNSESEVLVCGSFFTVAEALEWLDSDGALQGAGKR</sequence>
<dbReference type="InterPro" id="IPR001645">
    <property type="entry name" value="Folylpolyglutamate_synth"/>
</dbReference>
<comment type="catalytic activity">
    <reaction evidence="20">
        <text>7,8-dihydropteroate + L-glutamate + ATP = 7,8-dihydrofolate + ADP + phosphate + H(+)</text>
        <dbReference type="Rhea" id="RHEA:23584"/>
        <dbReference type="ChEBI" id="CHEBI:15378"/>
        <dbReference type="ChEBI" id="CHEBI:17839"/>
        <dbReference type="ChEBI" id="CHEBI:29985"/>
        <dbReference type="ChEBI" id="CHEBI:30616"/>
        <dbReference type="ChEBI" id="CHEBI:43474"/>
        <dbReference type="ChEBI" id="CHEBI:57451"/>
        <dbReference type="ChEBI" id="CHEBI:456216"/>
        <dbReference type="EC" id="6.3.2.12"/>
    </reaction>
</comment>
<gene>
    <name evidence="24" type="primary">folC</name>
    <name evidence="24" type="ORF">ACFFHW_14730</name>
</gene>
<keyword evidence="13" id="KW-0289">Folate biosynthesis</keyword>
<evidence type="ECO:0000256" key="13">
    <source>
        <dbReference type="ARBA" id="ARBA00022909"/>
    </source>
</evidence>
<dbReference type="Proteomes" id="UP001589814">
    <property type="component" value="Unassembled WGS sequence"/>
</dbReference>
<dbReference type="SUPFAM" id="SSF53623">
    <property type="entry name" value="MurD-like peptide ligases, catalytic domain"/>
    <property type="match status" value="1"/>
</dbReference>
<comment type="similarity">
    <text evidence="4 21">Belongs to the folylpolyglutamate synthase family.</text>
</comment>
<reference evidence="24 25" key="1">
    <citation type="submission" date="2024-09" db="EMBL/GenBank/DDBJ databases">
        <authorList>
            <person name="Sun Q."/>
            <person name="Mori K."/>
        </authorList>
    </citation>
    <scope>NUCLEOTIDE SEQUENCE [LARGE SCALE GENOMIC DNA]</scope>
    <source>
        <strain evidence="24 25">CCM 7415</strain>
    </source>
</reference>
<evidence type="ECO:0000256" key="10">
    <source>
        <dbReference type="ARBA" id="ARBA00022741"/>
    </source>
</evidence>
<dbReference type="InterPro" id="IPR004101">
    <property type="entry name" value="Mur_ligase_C"/>
</dbReference>
<evidence type="ECO:0000256" key="5">
    <source>
        <dbReference type="ARBA" id="ARBA00013023"/>
    </source>
</evidence>
<feature type="domain" description="Mur ligase central" evidence="23">
    <location>
        <begin position="48"/>
        <end position="188"/>
    </location>
</feature>
<dbReference type="Pfam" id="PF08245">
    <property type="entry name" value="Mur_ligase_M"/>
    <property type="match status" value="1"/>
</dbReference>
<evidence type="ECO:0000256" key="6">
    <source>
        <dbReference type="ARBA" id="ARBA00013025"/>
    </source>
</evidence>
<evidence type="ECO:0000256" key="8">
    <source>
        <dbReference type="ARBA" id="ARBA00022598"/>
    </source>
</evidence>
<evidence type="ECO:0000256" key="12">
    <source>
        <dbReference type="ARBA" id="ARBA00022842"/>
    </source>
</evidence>
<proteinExistence type="inferred from homology"/>
<organism evidence="24 25">
    <name type="scientific">Kushneria aurantia</name>
    <dbReference type="NCBI Taxonomy" id="504092"/>
    <lineage>
        <taxon>Bacteria</taxon>
        <taxon>Pseudomonadati</taxon>
        <taxon>Pseudomonadota</taxon>
        <taxon>Gammaproteobacteria</taxon>
        <taxon>Oceanospirillales</taxon>
        <taxon>Halomonadaceae</taxon>
        <taxon>Kushneria</taxon>
    </lineage>
</organism>
<evidence type="ECO:0000256" key="9">
    <source>
        <dbReference type="ARBA" id="ARBA00022723"/>
    </source>
</evidence>
<evidence type="ECO:0000259" key="22">
    <source>
        <dbReference type="Pfam" id="PF02875"/>
    </source>
</evidence>
<dbReference type="InterPro" id="IPR018109">
    <property type="entry name" value="Folylpolyglutamate_synth_CS"/>
</dbReference>
<keyword evidence="10 21" id="KW-0547">Nucleotide-binding</keyword>
<evidence type="ECO:0000256" key="1">
    <source>
        <dbReference type="ARBA" id="ARBA00002714"/>
    </source>
</evidence>
<evidence type="ECO:0000256" key="4">
    <source>
        <dbReference type="ARBA" id="ARBA00008276"/>
    </source>
</evidence>
<dbReference type="PROSITE" id="PS01012">
    <property type="entry name" value="FOLYLPOLYGLU_SYNT_2"/>
    <property type="match status" value="1"/>
</dbReference>
<comment type="function">
    <text evidence="1">Functions in two distinct reactions of the de novo folate biosynthetic pathway. Catalyzes the addition of a glutamate residue to dihydropteroate (7,8-dihydropteroate or H2Pte) to form dihydrofolate (7,8-dihydrofolate monoglutamate or H2Pte-Glu). Also catalyzes successive additions of L-glutamate to tetrahydrofolate or 10-formyltetrahydrofolate or 5,10-methylenetetrahydrofolate, leading to folylpolyglutamate derivatives.</text>
</comment>
<evidence type="ECO:0000256" key="14">
    <source>
        <dbReference type="ARBA" id="ARBA00030048"/>
    </source>
</evidence>
<dbReference type="InterPro" id="IPR013221">
    <property type="entry name" value="Mur_ligase_cen"/>
</dbReference>
<dbReference type="PANTHER" id="PTHR11136:SF0">
    <property type="entry name" value="DIHYDROFOLATE SYNTHETASE-RELATED"/>
    <property type="match status" value="1"/>
</dbReference>
<keyword evidence="9" id="KW-0479">Metal-binding</keyword>
<dbReference type="PIRSF" id="PIRSF001563">
    <property type="entry name" value="Folylpolyglu_synth"/>
    <property type="match status" value="1"/>
</dbReference>
<comment type="pathway">
    <text evidence="3">Cofactor biosynthesis; tetrahydrofolylpolyglutamate biosynthesis.</text>
</comment>